<sequence length="139" mass="15864">MMRAWLGALLGMMLSLPGQAEQMKEVGPWNVHYSAFASSFLTPEVATQYQVERSRYNGIINIAVQDKQGIPQSVGITGEARNLTGTVRPLSFREVREGKAIYYLAELPYRNEDTYRITLTLMGNGQRWPLEFQHTFYVE</sequence>
<dbReference type="InterPro" id="IPR025218">
    <property type="entry name" value="DUF4426"/>
</dbReference>
<reference evidence="4" key="1">
    <citation type="submission" date="2015-10" db="EMBL/GenBank/DDBJ databases">
        <title>Complete Genome Sequence of Aeromonas schubertii strain WL1483.</title>
        <authorList>
            <person name="Liu L."/>
        </authorList>
    </citation>
    <scope>NUCLEOTIDE SEQUENCE [LARGE SCALE GENOMIC DNA]</scope>
    <source>
        <strain evidence="4">WL1483</strain>
    </source>
</reference>
<evidence type="ECO:0000313" key="4">
    <source>
        <dbReference type="Proteomes" id="UP000058114"/>
    </source>
</evidence>
<reference evidence="3 4" key="2">
    <citation type="journal article" date="2016" name="Genome Announc.">
        <title>Complete Genome Sequence of the Highly Virulent Aeromonas schubertii Strain WL1483, Isolated from Diseased Snakehead Fish (Channa argus) in China.</title>
        <authorList>
            <person name="Liu L."/>
            <person name="Li N."/>
            <person name="Zhang D."/>
            <person name="Fu X."/>
            <person name="Shi C."/>
            <person name="Lin Q."/>
            <person name="Hao G."/>
        </authorList>
    </citation>
    <scope>NUCLEOTIDE SEQUENCE [LARGE SCALE GENOMIC DNA]</scope>
    <source>
        <strain evidence="3 4">WL1483</strain>
    </source>
</reference>
<organism evidence="3 4">
    <name type="scientific">Aeromonas schubertii</name>
    <dbReference type="NCBI Taxonomy" id="652"/>
    <lineage>
        <taxon>Bacteria</taxon>
        <taxon>Pseudomonadati</taxon>
        <taxon>Pseudomonadota</taxon>
        <taxon>Gammaproteobacteria</taxon>
        <taxon>Aeromonadales</taxon>
        <taxon>Aeromonadaceae</taxon>
        <taxon>Aeromonas</taxon>
    </lineage>
</organism>
<dbReference type="Proteomes" id="UP000058114">
    <property type="component" value="Chromosome"/>
</dbReference>
<name>A0A0S2SHB4_9GAMM</name>
<feature type="domain" description="DUF4426" evidence="2">
    <location>
        <begin position="24"/>
        <end position="139"/>
    </location>
</feature>
<protein>
    <recommendedName>
        <fullName evidence="2">DUF4426 domain-containing protein</fullName>
    </recommendedName>
</protein>
<keyword evidence="1" id="KW-0732">Signal</keyword>
<accession>A0A0S2SHB4</accession>
<dbReference type="Pfam" id="PF14467">
    <property type="entry name" value="DUF4426"/>
    <property type="match status" value="1"/>
</dbReference>
<dbReference type="EMBL" id="CP013067">
    <property type="protein sequence ID" value="ALP41078.1"/>
    <property type="molecule type" value="Genomic_DNA"/>
</dbReference>
<evidence type="ECO:0000256" key="1">
    <source>
        <dbReference type="SAM" id="SignalP"/>
    </source>
</evidence>
<evidence type="ECO:0000313" key="3">
    <source>
        <dbReference type="EMBL" id="ALP41078.1"/>
    </source>
</evidence>
<dbReference type="PATRIC" id="fig|652.5.peg.642"/>
<gene>
    <name evidence="3" type="ORF">WL1483_1659</name>
</gene>
<proteinExistence type="predicted"/>
<dbReference type="Gene3D" id="2.60.40.3340">
    <property type="entry name" value="Domain of unknown function DUF4426"/>
    <property type="match status" value="1"/>
</dbReference>
<dbReference type="RefSeq" id="WP_050667361.1">
    <property type="nucleotide sequence ID" value="NZ_CDDB01000074.1"/>
</dbReference>
<dbReference type="KEGG" id="asr:WL1483_1659"/>
<feature type="chain" id="PRO_5015044403" description="DUF4426 domain-containing protein" evidence="1">
    <location>
        <begin position="21"/>
        <end position="139"/>
    </location>
</feature>
<feature type="signal peptide" evidence="1">
    <location>
        <begin position="1"/>
        <end position="20"/>
    </location>
</feature>
<evidence type="ECO:0000259" key="2">
    <source>
        <dbReference type="Pfam" id="PF14467"/>
    </source>
</evidence>
<dbReference type="STRING" id="652.WL1483_1659"/>
<dbReference type="AlphaFoldDB" id="A0A0S2SHB4"/>